<feature type="domain" description="Lipoyl-binding" evidence="1">
    <location>
        <begin position="6"/>
        <end position="81"/>
    </location>
</feature>
<dbReference type="InterPro" id="IPR050266">
    <property type="entry name" value="AB_hydrolase_sf"/>
</dbReference>
<keyword evidence="3" id="KW-1185">Reference proteome</keyword>
<dbReference type="SUPFAM" id="SSF51230">
    <property type="entry name" value="Single hybrid motif"/>
    <property type="match status" value="1"/>
</dbReference>
<dbReference type="Gene3D" id="2.40.50.100">
    <property type="match status" value="1"/>
</dbReference>
<dbReference type="PANTHER" id="PTHR43798">
    <property type="entry name" value="MONOACYLGLYCEROL LIPASE"/>
    <property type="match status" value="1"/>
</dbReference>
<dbReference type="InterPro" id="IPR000073">
    <property type="entry name" value="AB_hydrolase_1"/>
</dbReference>
<dbReference type="PROSITE" id="PS50968">
    <property type="entry name" value="BIOTINYL_LIPOYL"/>
    <property type="match status" value="1"/>
</dbReference>
<evidence type="ECO:0000313" key="3">
    <source>
        <dbReference type="Proteomes" id="UP000240542"/>
    </source>
</evidence>
<dbReference type="GO" id="GO:0016020">
    <property type="term" value="C:membrane"/>
    <property type="evidence" value="ECO:0007669"/>
    <property type="project" value="TreeGrafter"/>
</dbReference>
<dbReference type="PANTHER" id="PTHR43798:SF33">
    <property type="entry name" value="HYDROLASE, PUTATIVE (AFU_ORTHOLOGUE AFUA_2G14860)-RELATED"/>
    <property type="match status" value="1"/>
</dbReference>
<dbReference type="NCBIfam" id="NF011457">
    <property type="entry name" value="PRK14875.1"/>
    <property type="match status" value="1"/>
</dbReference>
<dbReference type="CDD" id="cd06849">
    <property type="entry name" value="lipoyl_domain"/>
    <property type="match status" value="1"/>
</dbReference>
<keyword evidence="2" id="KW-0670">Pyruvate</keyword>
<sequence length="375" mass="37781">MADERIQRVTMPKWGLSMTSGTVTDWVAAEGEEVAKGADLAEIDTDKIVGTLEAAGDGVLRRVVVAAGSAAPVGATIAVIAPPEVPDAEVDAVVDAERARLAAGAAEAEQGPAAADVAVGGRSVAYASLGAGDGDPVLLVHGFGGDKNSWLFVQEPLAADRRVIAVDLPGHGASGKDVGGGSLDELAAVLTGFLDAMGIERAHVVGHSLGGAVAVAAAARAPERVRSLTLVAPAGVGTQINADFLRGFAAADTRKGLKPHLASLFADSAQVNRRLVDDLLRYKRIDGVRQALDTLLGTLLDGDGPALDIAPLIAGVGVPVAAVWGAQDAVLPVGNADALPPSVRTRRVAGAGHMAHMEAPAEVRAAVEEAIAAAG</sequence>
<dbReference type="Pfam" id="PF00561">
    <property type="entry name" value="Abhydrolase_1"/>
    <property type="match status" value="1"/>
</dbReference>
<keyword evidence="2" id="KW-0808">Transferase</keyword>
<protein>
    <submittedName>
        <fullName evidence="2">Pyruvate dehydrogenase E2 component (Dihydrolipoamide acetyltransferase)</fullName>
    </submittedName>
</protein>
<name>A0A2P8DMQ1_9ACTN</name>
<dbReference type="PRINTS" id="PR00111">
    <property type="entry name" value="ABHYDROLASE"/>
</dbReference>
<dbReference type="RefSeq" id="WP_106582564.1">
    <property type="nucleotide sequence ID" value="NZ_PYGA01000005.1"/>
</dbReference>
<dbReference type="InterPro" id="IPR011053">
    <property type="entry name" value="Single_hybrid_motif"/>
</dbReference>
<evidence type="ECO:0000259" key="1">
    <source>
        <dbReference type="PROSITE" id="PS50968"/>
    </source>
</evidence>
<dbReference type="OrthoDB" id="9785847at2"/>
<dbReference type="Gene3D" id="3.40.50.1820">
    <property type="entry name" value="alpha/beta hydrolase"/>
    <property type="match status" value="1"/>
</dbReference>
<dbReference type="InterPro" id="IPR000089">
    <property type="entry name" value="Biotin_lipoyl"/>
</dbReference>
<reference evidence="2 3" key="1">
    <citation type="submission" date="2018-03" db="EMBL/GenBank/DDBJ databases">
        <title>Genomic Encyclopedia of Archaeal and Bacterial Type Strains, Phase II (KMG-II): from individual species to whole genera.</title>
        <authorList>
            <person name="Goeker M."/>
        </authorList>
    </citation>
    <scope>NUCLEOTIDE SEQUENCE [LARGE SCALE GENOMIC DNA]</scope>
    <source>
        <strain evidence="2 3">DSM 45312</strain>
    </source>
</reference>
<dbReference type="Pfam" id="PF00364">
    <property type="entry name" value="Biotin_lipoyl"/>
    <property type="match status" value="1"/>
</dbReference>
<dbReference type="SUPFAM" id="SSF53474">
    <property type="entry name" value="alpha/beta-Hydrolases"/>
    <property type="match status" value="1"/>
</dbReference>
<dbReference type="AlphaFoldDB" id="A0A2P8DMQ1"/>
<comment type="caution">
    <text evidence="2">The sequence shown here is derived from an EMBL/GenBank/DDBJ whole genome shotgun (WGS) entry which is preliminary data.</text>
</comment>
<dbReference type="EMBL" id="PYGA01000005">
    <property type="protein sequence ID" value="PSK98485.1"/>
    <property type="molecule type" value="Genomic_DNA"/>
</dbReference>
<dbReference type="InterPro" id="IPR029058">
    <property type="entry name" value="AB_hydrolase_fold"/>
</dbReference>
<organism evidence="2 3">
    <name type="scientific">Murinocardiopsis flavida</name>
    <dbReference type="NCBI Taxonomy" id="645275"/>
    <lineage>
        <taxon>Bacteria</taxon>
        <taxon>Bacillati</taxon>
        <taxon>Actinomycetota</taxon>
        <taxon>Actinomycetes</taxon>
        <taxon>Streptosporangiales</taxon>
        <taxon>Nocardiopsidaceae</taxon>
        <taxon>Murinocardiopsis</taxon>
    </lineage>
</organism>
<accession>A0A2P8DMQ1</accession>
<proteinExistence type="predicted"/>
<dbReference type="Proteomes" id="UP000240542">
    <property type="component" value="Unassembled WGS sequence"/>
</dbReference>
<evidence type="ECO:0000313" key="2">
    <source>
        <dbReference type="EMBL" id="PSK98485.1"/>
    </source>
</evidence>
<dbReference type="GO" id="GO:0016740">
    <property type="term" value="F:transferase activity"/>
    <property type="evidence" value="ECO:0007669"/>
    <property type="project" value="UniProtKB-KW"/>
</dbReference>
<gene>
    <name evidence="2" type="ORF">CLV63_105159</name>
</gene>